<keyword evidence="2" id="KW-1185">Reference proteome</keyword>
<reference evidence="1 2" key="1">
    <citation type="submission" date="2020-04" db="EMBL/GenBank/DDBJ databases">
        <title>MicrobeNet Type strains.</title>
        <authorList>
            <person name="Nicholson A.C."/>
        </authorList>
    </citation>
    <scope>NUCLEOTIDE SEQUENCE [LARGE SCALE GENOMIC DNA]</scope>
    <source>
        <strain evidence="1 2">JCM 3332</strain>
    </source>
</reference>
<accession>A0A846YF61</accession>
<dbReference type="EMBL" id="JAAXOT010000004">
    <property type="protein sequence ID" value="NKY56344.1"/>
    <property type="molecule type" value="Genomic_DNA"/>
</dbReference>
<comment type="caution">
    <text evidence="1">The sequence shown here is derived from an EMBL/GenBank/DDBJ whole genome shotgun (WGS) entry which is preliminary data.</text>
</comment>
<gene>
    <name evidence="1" type="ORF">HGA15_09280</name>
</gene>
<proteinExistence type="predicted"/>
<protein>
    <submittedName>
        <fullName evidence="1">Uncharacterized protein</fullName>
    </submittedName>
</protein>
<sequence length="87" mass="9425">MWETCTRCGGTEYLNGHVDPETASTRCDCIQGLTEAEFPASVAEVVELDRVRASEPVKTSRLAYGSVGPVMYESWPAGGGAPKRWMA</sequence>
<dbReference type="Proteomes" id="UP000570678">
    <property type="component" value="Unassembled WGS sequence"/>
</dbReference>
<organism evidence="1 2">
    <name type="scientific">Nocardia flavorosea</name>
    <dbReference type="NCBI Taxonomy" id="53429"/>
    <lineage>
        <taxon>Bacteria</taxon>
        <taxon>Bacillati</taxon>
        <taxon>Actinomycetota</taxon>
        <taxon>Actinomycetes</taxon>
        <taxon>Mycobacteriales</taxon>
        <taxon>Nocardiaceae</taxon>
        <taxon>Nocardia</taxon>
    </lineage>
</organism>
<name>A0A846YF61_9NOCA</name>
<evidence type="ECO:0000313" key="2">
    <source>
        <dbReference type="Proteomes" id="UP000570678"/>
    </source>
</evidence>
<dbReference type="AlphaFoldDB" id="A0A846YF61"/>
<dbReference type="RefSeq" id="WP_157116757.1">
    <property type="nucleotide sequence ID" value="NZ_JAAXOT010000004.1"/>
</dbReference>
<evidence type="ECO:0000313" key="1">
    <source>
        <dbReference type="EMBL" id="NKY56344.1"/>
    </source>
</evidence>